<reference evidence="1" key="2">
    <citation type="journal article" date="2015" name="Fish Shellfish Immunol.">
        <title>Early steps in the European eel (Anguilla anguilla)-Vibrio vulnificus interaction in the gills: Role of the RtxA13 toxin.</title>
        <authorList>
            <person name="Callol A."/>
            <person name="Pajuelo D."/>
            <person name="Ebbesson L."/>
            <person name="Teles M."/>
            <person name="MacKenzie S."/>
            <person name="Amaro C."/>
        </authorList>
    </citation>
    <scope>NUCLEOTIDE SEQUENCE</scope>
</reference>
<sequence>MSAPILLQILFLVFAIVCTILQQMPSPPRPLLK</sequence>
<reference evidence="1" key="1">
    <citation type="submission" date="2014-11" db="EMBL/GenBank/DDBJ databases">
        <authorList>
            <person name="Amaro Gonzalez C."/>
        </authorList>
    </citation>
    <scope>NUCLEOTIDE SEQUENCE</scope>
</reference>
<protein>
    <submittedName>
        <fullName evidence="1">Uncharacterized protein</fullName>
    </submittedName>
</protein>
<evidence type="ECO:0000313" key="1">
    <source>
        <dbReference type="EMBL" id="JAH61306.1"/>
    </source>
</evidence>
<proteinExistence type="predicted"/>
<name>A0A0E9U665_ANGAN</name>
<organism evidence="1">
    <name type="scientific">Anguilla anguilla</name>
    <name type="common">European freshwater eel</name>
    <name type="synonym">Muraena anguilla</name>
    <dbReference type="NCBI Taxonomy" id="7936"/>
    <lineage>
        <taxon>Eukaryota</taxon>
        <taxon>Metazoa</taxon>
        <taxon>Chordata</taxon>
        <taxon>Craniata</taxon>
        <taxon>Vertebrata</taxon>
        <taxon>Euteleostomi</taxon>
        <taxon>Actinopterygii</taxon>
        <taxon>Neopterygii</taxon>
        <taxon>Teleostei</taxon>
        <taxon>Anguilliformes</taxon>
        <taxon>Anguillidae</taxon>
        <taxon>Anguilla</taxon>
    </lineage>
</organism>
<accession>A0A0E9U665</accession>
<dbReference type="EMBL" id="GBXM01047271">
    <property type="protein sequence ID" value="JAH61306.1"/>
    <property type="molecule type" value="Transcribed_RNA"/>
</dbReference>
<dbReference type="AlphaFoldDB" id="A0A0E9U665"/>